<sequence>MKLHILDSKTIDNRNWYLCKGNLLEYLKELKDDFYDFAIQRKIVKNQYLDKLYTTIKQGDPIPLITLTSPKNTFENIINNEYHINLAEVEILDGLQRSFRLWTYLNVAEAYHQANNPDPRNFARQIREEKPLFFDTGVISTKLIKSLIESEEINNIQISFSKYDIYFTIWAGLTEKELIQKMLVLNAGQKSVSKTHQFELLFLHFYNSIENSFSDDIILLREKDKEATNLRNGIRKNGQFMFSSIIVSLQSFVEGKPLRVSTEKLIENELSTEEESSVEIYDIVFNSNFIIQYLRILLELDVCISSSSDLGIGWFSKDTTLSGILAGVGKFINVSSFTNENQLIQETQDVFRKLEDKVQNYGYKLEQFTEEYNNLSSRSVNIGTFIRTVIMNYTLSLLNNERPLWSELFSKLKEK</sequence>
<keyword evidence="2" id="KW-1185">Reference proteome</keyword>
<accession>A0A4Y8L8W0</accession>
<organism evidence="1 2">
    <name type="scientific">Dysgonomonas capnocytophagoides</name>
    <dbReference type="NCBI Taxonomy" id="45254"/>
    <lineage>
        <taxon>Bacteria</taxon>
        <taxon>Pseudomonadati</taxon>
        <taxon>Bacteroidota</taxon>
        <taxon>Bacteroidia</taxon>
        <taxon>Bacteroidales</taxon>
        <taxon>Dysgonomonadaceae</taxon>
        <taxon>Dysgonomonas</taxon>
    </lineage>
</organism>
<gene>
    <name evidence="1" type="ORF">E2605_03060</name>
</gene>
<dbReference type="RefSeq" id="WP_134435452.1">
    <property type="nucleotide sequence ID" value="NZ_SOML01000001.1"/>
</dbReference>
<evidence type="ECO:0000313" key="1">
    <source>
        <dbReference type="EMBL" id="TFD99075.1"/>
    </source>
</evidence>
<evidence type="ECO:0008006" key="3">
    <source>
        <dbReference type="Google" id="ProtNLM"/>
    </source>
</evidence>
<proteinExistence type="predicted"/>
<dbReference type="OrthoDB" id="8420916at2"/>
<evidence type="ECO:0000313" key="2">
    <source>
        <dbReference type="Proteomes" id="UP000297861"/>
    </source>
</evidence>
<protein>
    <recommendedName>
        <fullName evidence="3">DUF262 domain-containing protein</fullName>
    </recommendedName>
</protein>
<dbReference type="EMBL" id="SOML01000001">
    <property type="protein sequence ID" value="TFD99075.1"/>
    <property type="molecule type" value="Genomic_DNA"/>
</dbReference>
<dbReference type="AlphaFoldDB" id="A0A4Y8L8W0"/>
<name>A0A4Y8L8W0_9BACT</name>
<reference evidence="1 2" key="1">
    <citation type="submission" date="2019-03" db="EMBL/GenBank/DDBJ databases">
        <title>San Antonio Military Medical Center submission to MRSN (WRAIR), pending publication.</title>
        <authorList>
            <person name="Blyth D.M."/>
            <person name="Mccarthy S.L."/>
            <person name="Schall S.E."/>
            <person name="Stam J.A."/>
            <person name="Ong A.C."/>
            <person name="Mcgann P.T."/>
        </authorList>
    </citation>
    <scope>NUCLEOTIDE SEQUENCE [LARGE SCALE GENOMIC DNA]</scope>
    <source>
        <strain evidence="1 2">MRSN571793</strain>
    </source>
</reference>
<comment type="caution">
    <text evidence="1">The sequence shown here is derived from an EMBL/GenBank/DDBJ whole genome shotgun (WGS) entry which is preliminary data.</text>
</comment>
<dbReference type="Proteomes" id="UP000297861">
    <property type="component" value="Unassembled WGS sequence"/>
</dbReference>